<dbReference type="EMBL" id="CACVKT020009705">
    <property type="protein sequence ID" value="CAC5423042.1"/>
    <property type="molecule type" value="Genomic_DNA"/>
</dbReference>
<protein>
    <recommendedName>
        <fullName evidence="3">B box-type domain-containing protein</fullName>
    </recommendedName>
</protein>
<keyword evidence="1" id="KW-0862">Zinc</keyword>
<organism evidence="4 5">
    <name type="scientific">Mytilus coruscus</name>
    <name type="common">Sea mussel</name>
    <dbReference type="NCBI Taxonomy" id="42192"/>
    <lineage>
        <taxon>Eukaryota</taxon>
        <taxon>Metazoa</taxon>
        <taxon>Spiralia</taxon>
        <taxon>Lophotrochozoa</taxon>
        <taxon>Mollusca</taxon>
        <taxon>Bivalvia</taxon>
        <taxon>Autobranchia</taxon>
        <taxon>Pteriomorphia</taxon>
        <taxon>Mytilida</taxon>
        <taxon>Mytiloidea</taxon>
        <taxon>Mytilidae</taxon>
        <taxon>Mytilinae</taxon>
        <taxon>Mytilus</taxon>
    </lineage>
</organism>
<dbReference type="PANTHER" id="PTHR25462">
    <property type="entry name" value="BONUS, ISOFORM C-RELATED"/>
    <property type="match status" value="1"/>
</dbReference>
<dbReference type="OrthoDB" id="6104674at2759"/>
<dbReference type="InterPro" id="IPR000315">
    <property type="entry name" value="Znf_B-box"/>
</dbReference>
<proteinExistence type="predicted"/>
<evidence type="ECO:0000259" key="3">
    <source>
        <dbReference type="PROSITE" id="PS50119"/>
    </source>
</evidence>
<dbReference type="GO" id="GO:0008270">
    <property type="term" value="F:zinc ion binding"/>
    <property type="evidence" value="ECO:0007669"/>
    <property type="project" value="UniProtKB-KW"/>
</dbReference>
<feature type="domain" description="B box-type" evidence="3">
    <location>
        <begin position="3"/>
        <end position="53"/>
    </location>
</feature>
<name>A0A6J8ETL4_MYTCO</name>
<accession>A0A6J8ETL4</accession>
<keyword evidence="5" id="KW-1185">Reference proteome</keyword>
<reference evidence="4 5" key="1">
    <citation type="submission" date="2020-06" db="EMBL/GenBank/DDBJ databases">
        <authorList>
            <person name="Li R."/>
            <person name="Bekaert M."/>
        </authorList>
    </citation>
    <scope>NUCLEOTIDE SEQUENCE [LARGE SCALE GENOMIC DNA]</scope>
    <source>
        <strain evidence="5">wild</strain>
    </source>
</reference>
<evidence type="ECO:0000313" key="4">
    <source>
        <dbReference type="EMBL" id="CAC5423042.1"/>
    </source>
</evidence>
<evidence type="ECO:0000256" key="1">
    <source>
        <dbReference type="PROSITE-ProRule" id="PRU00024"/>
    </source>
</evidence>
<dbReference type="PROSITE" id="PS50119">
    <property type="entry name" value="ZF_BBOX"/>
    <property type="match status" value="1"/>
</dbReference>
<dbReference type="PANTHER" id="PTHR25462:SF296">
    <property type="entry name" value="MEIOTIC P26, ISOFORM F"/>
    <property type="match status" value="1"/>
</dbReference>
<dbReference type="Proteomes" id="UP000507470">
    <property type="component" value="Unassembled WGS sequence"/>
</dbReference>
<dbReference type="InterPro" id="IPR047153">
    <property type="entry name" value="TRIM45/56/19-like"/>
</dbReference>
<keyword evidence="1" id="KW-0863">Zinc-finger</keyword>
<gene>
    <name evidence="4" type="ORF">MCOR_55052</name>
</gene>
<evidence type="ECO:0000256" key="2">
    <source>
        <dbReference type="SAM" id="Coils"/>
    </source>
</evidence>
<dbReference type="SUPFAM" id="SSF57845">
    <property type="entry name" value="B-box zinc-binding domain"/>
    <property type="match status" value="1"/>
</dbReference>
<dbReference type="CDD" id="cd19757">
    <property type="entry name" value="Bbox1"/>
    <property type="match status" value="1"/>
</dbReference>
<evidence type="ECO:0000313" key="5">
    <source>
        <dbReference type="Proteomes" id="UP000507470"/>
    </source>
</evidence>
<sequence length="305" mass="35681">MSDSTALCGLCIRRHLSKPSTVWCIDCYEGLCLDCKEHHSLLKATRNHNIISINEYQKLSRNVLEITQYCTKHDEIFQTFCKKHDCPCCRKCIIEAHNNCKDLIAIEDCIKDVKSSARFIELEEMLNEMAENIKKIRLNRQENLASLKKERKRIEQDIDQMRIQINNHLDKLQANVIQDLYAKEANEIKKIQDVLESLDEKQRKINDCQNDLVNIKKYASDVRLLLFLKQIENGMVKNEEFVQSMIDSEGLYQAVLVLKATIDTEKRHCQYAIHRKSRRVVLSKPSRYHEKERKASAYVGKQCAH</sequence>
<keyword evidence="1" id="KW-0479">Metal-binding</keyword>
<feature type="coiled-coil region" evidence="2">
    <location>
        <begin position="119"/>
        <end position="218"/>
    </location>
</feature>
<dbReference type="AlphaFoldDB" id="A0A6J8ETL4"/>
<keyword evidence="2" id="KW-0175">Coiled coil</keyword>
<dbReference type="Gene3D" id="3.30.160.60">
    <property type="entry name" value="Classic Zinc Finger"/>
    <property type="match status" value="1"/>
</dbReference>